<feature type="domain" description="PD(D/E)XK endonuclease" evidence="1">
    <location>
        <begin position="24"/>
        <end position="81"/>
    </location>
</feature>
<dbReference type="InterPro" id="IPR011335">
    <property type="entry name" value="Restrct_endonuc-II-like"/>
</dbReference>
<dbReference type="EMBL" id="CP014476">
    <property type="protein sequence ID" value="AMK78756.1"/>
    <property type="molecule type" value="Genomic_DNA"/>
</dbReference>
<dbReference type="GO" id="GO:0003676">
    <property type="term" value="F:nucleic acid binding"/>
    <property type="evidence" value="ECO:0007669"/>
    <property type="project" value="InterPro"/>
</dbReference>
<organism evidence="2 3">
    <name type="scientific">Methylomonas denitrificans</name>
    <dbReference type="NCBI Taxonomy" id="1538553"/>
    <lineage>
        <taxon>Bacteria</taxon>
        <taxon>Pseudomonadati</taxon>
        <taxon>Pseudomonadota</taxon>
        <taxon>Gammaproteobacteria</taxon>
        <taxon>Methylococcales</taxon>
        <taxon>Methylococcaceae</taxon>
        <taxon>Methylomonas</taxon>
    </lineage>
</organism>
<dbReference type="RefSeq" id="WP_036276860.1">
    <property type="nucleotide sequence ID" value="NZ_CP014476.1"/>
</dbReference>
<gene>
    <name evidence="2" type="ORF">JT25_020065</name>
</gene>
<name>A0A140E5T2_9GAMM</name>
<dbReference type="InterPro" id="IPR021671">
    <property type="entry name" value="PD(D/E)XK_Endonuc"/>
</dbReference>
<keyword evidence="3" id="KW-1185">Reference proteome</keyword>
<evidence type="ECO:0000259" key="1">
    <source>
        <dbReference type="Pfam" id="PF11645"/>
    </source>
</evidence>
<reference evidence="2 3" key="1">
    <citation type="journal article" date="2015" name="Environ. Microbiol.">
        <title>Methane oxidation coupled to nitrate reduction under hypoxia by the Gammaproteobacterium Methylomonas denitrificans, sp. nov. type strain FJG1.</title>
        <authorList>
            <person name="Kits K.D."/>
            <person name="Klotz M.G."/>
            <person name="Stein L.Y."/>
        </authorList>
    </citation>
    <scope>NUCLEOTIDE SEQUENCE [LARGE SCALE GENOMIC DNA]</scope>
    <source>
        <strain evidence="2 3">FJG1</strain>
    </source>
</reference>
<dbReference type="Gene3D" id="3.40.1350.10">
    <property type="match status" value="1"/>
</dbReference>
<dbReference type="KEGG" id="mdn:JT25_020065"/>
<dbReference type="SUPFAM" id="SSF52980">
    <property type="entry name" value="Restriction endonuclease-like"/>
    <property type="match status" value="1"/>
</dbReference>
<proteinExistence type="predicted"/>
<dbReference type="Pfam" id="PF11645">
    <property type="entry name" value="PDDEXK_5"/>
    <property type="match status" value="1"/>
</dbReference>
<dbReference type="OrthoDB" id="282784at2"/>
<protein>
    <recommendedName>
        <fullName evidence="1">PD(D/E)XK endonuclease domain-containing protein</fullName>
    </recommendedName>
</protein>
<dbReference type="AlphaFoldDB" id="A0A140E5T2"/>
<sequence>MPVKNSPLKETTLAAYKQLSYEYLVAAWLTSDGWEVSKPAVDHGNKTDLLVSDGTTYFRIQVKTVESSSEKIIVENKWKGAEIHYVIYFSRSRDWGYIAPAFEEDRKRLDAPEHIRFHYHPKNFLKAFSKA</sequence>
<dbReference type="InterPro" id="IPR011856">
    <property type="entry name" value="tRNA_endonuc-like_dom_sf"/>
</dbReference>
<accession>A0A140E5T2</accession>
<evidence type="ECO:0000313" key="2">
    <source>
        <dbReference type="EMBL" id="AMK78756.1"/>
    </source>
</evidence>
<evidence type="ECO:0000313" key="3">
    <source>
        <dbReference type="Proteomes" id="UP000030512"/>
    </source>
</evidence>
<dbReference type="Proteomes" id="UP000030512">
    <property type="component" value="Chromosome"/>
</dbReference>